<reference evidence="1 2" key="1">
    <citation type="journal article" date="2011" name="Nat. Biotechnol.">
        <title>Comparative genomic analysis of the thermophilic biomass-degrading fungi Myceliophthora thermophila and Thielavia terrestris.</title>
        <authorList>
            <person name="Berka R.M."/>
            <person name="Grigoriev I.V."/>
            <person name="Otillar R."/>
            <person name="Salamov A."/>
            <person name="Grimwood J."/>
            <person name="Reid I."/>
            <person name="Ishmael N."/>
            <person name="John T."/>
            <person name="Darmond C."/>
            <person name="Moisan M.-C."/>
            <person name="Henrissat B."/>
            <person name="Coutinho P.M."/>
            <person name="Lombard V."/>
            <person name="Natvig D.O."/>
            <person name="Lindquist E."/>
            <person name="Schmutz J."/>
            <person name="Lucas S."/>
            <person name="Harris P."/>
            <person name="Powlowski J."/>
            <person name="Bellemare A."/>
            <person name="Taylor D."/>
            <person name="Butler G."/>
            <person name="de Vries R.P."/>
            <person name="Allijn I.E."/>
            <person name="van den Brink J."/>
            <person name="Ushinsky S."/>
            <person name="Storms R."/>
            <person name="Powell A.J."/>
            <person name="Paulsen I.T."/>
            <person name="Elbourne L.D.H."/>
            <person name="Baker S.E."/>
            <person name="Magnuson J."/>
            <person name="LaBoissiere S."/>
            <person name="Clutterbuck A.J."/>
            <person name="Martinez D."/>
            <person name="Wogulis M."/>
            <person name="de Leon A.L."/>
            <person name="Rey M.W."/>
            <person name="Tsang A."/>
        </authorList>
    </citation>
    <scope>NUCLEOTIDE SEQUENCE [LARGE SCALE GENOMIC DNA]</scope>
    <source>
        <strain evidence="2">ATCC 38088 / NRRL 8126</strain>
    </source>
</reference>
<accession>G2QVU2</accession>
<dbReference type="KEGG" id="ttt:THITE_2015860"/>
<sequence>AGQCSCSGLDYTDGGSYLVDGSSTNDFTFTSEFEECAQSTITPILVSPDGYGYECSPIESQLDGVEQSSSCAISYADMSSGTWTILIEAPEQNFSVQRQFNITVSDAGVNTVVVTTQYLDPETVTGNCYLQTDTVVQYEPGPITKVVSEVACWSTRGVVTQYDLTTVTEQASCHWP</sequence>
<evidence type="ECO:0000313" key="1">
    <source>
        <dbReference type="EMBL" id="AEO63873.1"/>
    </source>
</evidence>
<feature type="non-terminal residue" evidence="1">
    <location>
        <position position="176"/>
    </location>
</feature>
<dbReference type="HOGENOM" id="CLU_1528832_0_0_1"/>
<organism evidence="1 2">
    <name type="scientific">Thermothielavioides terrestris (strain ATCC 38088 / NRRL 8126)</name>
    <name type="common">Thielavia terrestris</name>
    <dbReference type="NCBI Taxonomy" id="578455"/>
    <lineage>
        <taxon>Eukaryota</taxon>
        <taxon>Fungi</taxon>
        <taxon>Dikarya</taxon>
        <taxon>Ascomycota</taxon>
        <taxon>Pezizomycotina</taxon>
        <taxon>Sordariomycetes</taxon>
        <taxon>Sordariomycetidae</taxon>
        <taxon>Sordariales</taxon>
        <taxon>Chaetomiaceae</taxon>
        <taxon>Thermothielavioides</taxon>
        <taxon>Thermothielavioides terrestris</taxon>
    </lineage>
</organism>
<evidence type="ECO:0000313" key="2">
    <source>
        <dbReference type="Proteomes" id="UP000008181"/>
    </source>
</evidence>
<dbReference type="eggNOG" id="ENOG502SJFI">
    <property type="taxonomic scope" value="Eukaryota"/>
</dbReference>
<name>G2QVU2_THETT</name>
<feature type="non-terminal residue" evidence="1">
    <location>
        <position position="1"/>
    </location>
</feature>
<dbReference type="AlphaFoldDB" id="G2QVU2"/>
<dbReference type="EMBL" id="CP003009">
    <property type="protein sequence ID" value="AEO63873.1"/>
    <property type="molecule type" value="Genomic_DNA"/>
</dbReference>
<dbReference type="OrthoDB" id="3937708at2759"/>
<dbReference type="STRING" id="578455.G2QVU2"/>
<dbReference type="RefSeq" id="XP_003650209.1">
    <property type="nucleotide sequence ID" value="XM_003650161.1"/>
</dbReference>
<gene>
    <name evidence="1" type="ORF">THITE_2015860</name>
</gene>
<dbReference type="GeneID" id="11521585"/>
<proteinExistence type="predicted"/>
<protein>
    <submittedName>
        <fullName evidence="1">Uncharacterized protein</fullName>
    </submittedName>
</protein>
<dbReference type="Proteomes" id="UP000008181">
    <property type="component" value="Chromosome 1"/>
</dbReference>
<keyword evidence="2" id="KW-1185">Reference proteome</keyword>